<dbReference type="Pfam" id="PF16326">
    <property type="entry name" value="ABC_tran_CTD"/>
    <property type="match status" value="1"/>
</dbReference>
<gene>
    <name evidence="4" type="ORF">METZ01_LOCUS428816</name>
</gene>
<accession>A0A382XXX4</accession>
<dbReference type="Pfam" id="PF00005">
    <property type="entry name" value="ABC_tran"/>
    <property type="match status" value="1"/>
</dbReference>
<evidence type="ECO:0000256" key="2">
    <source>
        <dbReference type="ARBA" id="ARBA00022840"/>
    </source>
</evidence>
<dbReference type="PROSITE" id="PS00211">
    <property type="entry name" value="ABC_TRANSPORTER_1"/>
    <property type="match status" value="1"/>
</dbReference>
<dbReference type="PROSITE" id="PS50893">
    <property type="entry name" value="ABC_TRANSPORTER_2"/>
    <property type="match status" value="1"/>
</dbReference>
<dbReference type="CDD" id="cd03221">
    <property type="entry name" value="ABCF_EF-3"/>
    <property type="match status" value="1"/>
</dbReference>
<name>A0A382XXX4_9ZZZZ</name>
<dbReference type="InterPro" id="IPR032524">
    <property type="entry name" value="ABC_tran_C"/>
</dbReference>
<proteinExistence type="predicted"/>
<dbReference type="InterPro" id="IPR027417">
    <property type="entry name" value="P-loop_NTPase"/>
</dbReference>
<feature type="non-terminal residue" evidence="4">
    <location>
        <position position="267"/>
    </location>
</feature>
<dbReference type="PANTHER" id="PTHR42855">
    <property type="entry name" value="ABC TRANSPORTER ATP-BINDING SUBUNIT"/>
    <property type="match status" value="1"/>
</dbReference>
<keyword evidence="1" id="KW-0547">Nucleotide-binding</keyword>
<dbReference type="GO" id="GO:0005524">
    <property type="term" value="F:ATP binding"/>
    <property type="evidence" value="ECO:0007669"/>
    <property type="project" value="UniProtKB-KW"/>
</dbReference>
<dbReference type="InterPro" id="IPR017871">
    <property type="entry name" value="ABC_transporter-like_CS"/>
</dbReference>
<dbReference type="Gene3D" id="3.40.50.300">
    <property type="entry name" value="P-loop containing nucleotide triphosphate hydrolases"/>
    <property type="match status" value="1"/>
</dbReference>
<reference evidence="4" key="1">
    <citation type="submission" date="2018-05" db="EMBL/GenBank/DDBJ databases">
        <authorList>
            <person name="Lanie J.A."/>
            <person name="Ng W.-L."/>
            <person name="Kazmierczak K.M."/>
            <person name="Andrzejewski T.M."/>
            <person name="Davidsen T.M."/>
            <person name="Wayne K.J."/>
            <person name="Tettelin H."/>
            <person name="Glass J.I."/>
            <person name="Rusch D."/>
            <person name="Podicherti R."/>
            <person name="Tsui H.-C.T."/>
            <person name="Winkler M.E."/>
        </authorList>
    </citation>
    <scope>NUCLEOTIDE SEQUENCE</scope>
</reference>
<dbReference type="EMBL" id="UINC01171408">
    <property type="protein sequence ID" value="SVD75962.1"/>
    <property type="molecule type" value="Genomic_DNA"/>
</dbReference>
<dbReference type="Gene3D" id="1.10.287.380">
    <property type="entry name" value="Valyl-tRNA synthetase, C-terminal domain"/>
    <property type="match status" value="1"/>
</dbReference>
<dbReference type="SUPFAM" id="SSF52540">
    <property type="entry name" value="P-loop containing nucleoside triphosphate hydrolases"/>
    <property type="match status" value="1"/>
</dbReference>
<protein>
    <recommendedName>
        <fullName evidence="3">ABC transporter domain-containing protein</fullName>
    </recommendedName>
</protein>
<dbReference type="PANTHER" id="PTHR42855:SF1">
    <property type="entry name" value="ABC TRANSPORTER DOMAIN-CONTAINING PROTEIN"/>
    <property type="match status" value="1"/>
</dbReference>
<dbReference type="InterPro" id="IPR037118">
    <property type="entry name" value="Val-tRNA_synth_C_sf"/>
</dbReference>
<organism evidence="4">
    <name type="scientific">marine metagenome</name>
    <dbReference type="NCBI Taxonomy" id="408172"/>
    <lineage>
        <taxon>unclassified sequences</taxon>
        <taxon>metagenomes</taxon>
        <taxon>ecological metagenomes</taxon>
    </lineage>
</organism>
<dbReference type="SMART" id="SM00382">
    <property type="entry name" value="AAA"/>
    <property type="match status" value="1"/>
</dbReference>
<evidence type="ECO:0000313" key="4">
    <source>
        <dbReference type="EMBL" id="SVD75962.1"/>
    </source>
</evidence>
<dbReference type="InterPro" id="IPR003593">
    <property type="entry name" value="AAA+_ATPase"/>
</dbReference>
<dbReference type="InterPro" id="IPR003439">
    <property type="entry name" value="ABC_transporter-like_ATP-bd"/>
</dbReference>
<evidence type="ECO:0000259" key="3">
    <source>
        <dbReference type="PROSITE" id="PS50893"/>
    </source>
</evidence>
<dbReference type="AlphaFoldDB" id="A0A382XXX4"/>
<feature type="non-terminal residue" evidence="4">
    <location>
        <position position="1"/>
    </location>
</feature>
<dbReference type="InterPro" id="IPR051309">
    <property type="entry name" value="ABCF_ATPase"/>
</dbReference>
<dbReference type="GO" id="GO:0016887">
    <property type="term" value="F:ATP hydrolysis activity"/>
    <property type="evidence" value="ECO:0007669"/>
    <property type="project" value="InterPro"/>
</dbReference>
<evidence type="ECO:0000256" key="1">
    <source>
        <dbReference type="ARBA" id="ARBA00022741"/>
    </source>
</evidence>
<feature type="domain" description="ABC transporter" evidence="3">
    <location>
        <begin position="1"/>
        <end position="194"/>
    </location>
</feature>
<sequence length="267" mass="29428">GDKIGFIGPNGSGKTTLLRLLLGELKPQSGELKHGLRLEVAYFDQVRAQLDESKTVFDSVANGSDRVTVGGKVKHVFAYLQDFMFPPARARSHVQVLSGGERNRLLLAKLFATPANVLALDEPTNDLDAETLEVIESTLVDFTGTVLVVSHDRTFLDNVATSTIAFTGDSEIHEYVGGYADYLRQRPEPFEVAAPPRTVPASKPRTRTRKLSNKERAELEAFPELIDTLESEKSALHEKLSNPSVYLNGEDIPALKKRLDAIDQELD</sequence>
<keyword evidence="2" id="KW-0067">ATP-binding</keyword>
<dbReference type="GO" id="GO:0003677">
    <property type="term" value="F:DNA binding"/>
    <property type="evidence" value="ECO:0007669"/>
    <property type="project" value="InterPro"/>
</dbReference>